<gene>
    <name evidence="1" type="ORF">R1flu_026392</name>
</gene>
<evidence type="ECO:0000313" key="2">
    <source>
        <dbReference type="Proteomes" id="UP001605036"/>
    </source>
</evidence>
<dbReference type="AlphaFoldDB" id="A0ABD1XFU0"/>
<protein>
    <submittedName>
        <fullName evidence="1">Uncharacterized protein</fullName>
    </submittedName>
</protein>
<evidence type="ECO:0000313" key="1">
    <source>
        <dbReference type="EMBL" id="KAL2607819.1"/>
    </source>
</evidence>
<sequence length="114" mass="12773">MNEIWAELVRDLSDAKDLEEIALRTKEILSLDSPKLEKKARILEDKAVESAYNSIAASEERNNARLAAEDFTEEMCASNALGKFYSGSLRQLGTMMMDDFDQPSSKASYTLCKV</sequence>
<accession>A0ABD1XFU0</accession>
<name>A0ABD1XFU0_9MARC</name>
<reference evidence="1 2" key="1">
    <citation type="submission" date="2024-09" db="EMBL/GenBank/DDBJ databases">
        <title>Chromosome-scale assembly of Riccia fluitans.</title>
        <authorList>
            <person name="Paukszto L."/>
            <person name="Sawicki J."/>
            <person name="Karawczyk K."/>
            <person name="Piernik-Szablinska J."/>
            <person name="Szczecinska M."/>
            <person name="Mazdziarz M."/>
        </authorList>
    </citation>
    <scope>NUCLEOTIDE SEQUENCE [LARGE SCALE GENOMIC DNA]</scope>
    <source>
        <strain evidence="1">Rf_01</strain>
        <tissue evidence="1">Aerial parts of the thallus</tissue>
    </source>
</reference>
<comment type="caution">
    <text evidence="1">The sequence shown here is derived from an EMBL/GenBank/DDBJ whole genome shotgun (WGS) entry which is preliminary data.</text>
</comment>
<organism evidence="1 2">
    <name type="scientific">Riccia fluitans</name>
    <dbReference type="NCBI Taxonomy" id="41844"/>
    <lineage>
        <taxon>Eukaryota</taxon>
        <taxon>Viridiplantae</taxon>
        <taxon>Streptophyta</taxon>
        <taxon>Embryophyta</taxon>
        <taxon>Marchantiophyta</taxon>
        <taxon>Marchantiopsida</taxon>
        <taxon>Marchantiidae</taxon>
        <taxon>Marchantiales</taxon>
        <taxon>Ricciaceae</taxon>
        <taxon>Riccia</taxon>
    </lineage>
</organism>
<dbReference type="Proteomes" id="UP001605036">
    <property type="component" value="Unassembled WGS sequence"/>
</dbReference>
<dbReference type="EMBL" id="JBHFFA010000008">
    <property type="protein sequence ID" value="KAL2607819.1"/>
    <property type="molecule type" value="Genomic_DNA"/>
</dbReference>
<proteinExistence type="predicted"/>
<keyword evidence="2" id="KW-1185">Reference proteome</keyword>